<gene>
    <name evidence="1" type="ORF">CGCSCA2_v005827</name>
</gene>
<dbReference type="Proteomes" id="UP000711996">
    <property type="component" value="Unassembled WGS sequence"/>
</dbReference>
<sequence length="182" mass="19866">MQPPSSQPTSSPRPVLVPLQLEILPQPSASHIAGMHSIECGRARILSPVRDGGGEGDPSKPKALRLPAAIAHNLSIDLDLGMHDYPGFRTERFSSWSLCNTIRVPTSPSRRIKMTMPIAALHNHVGVTGDVREGTRGQTANTRTFSERAHPTAMGPCLRFIRMGVLRVIGYRQNLHALRRAG</sequence>
<keyword evidence="2" id="KW-1185">Reference proteome</keyword>
<evidence type="ECO:0000313" key="1">
    <source>
        <dbReference type="EMBL" id="KAF4859686.1"/>
    </source>
</evidence>
<dbReference type="AlphaFoldDB" id="A0A9P5EU38"/>
<name>A0A9P5EU38_COLSI</name>
<dbReference type="EMBL" id="QPMT01000015">
    <property type="protein sequence ID" value="KAF4859686.1"/>
    <property type="molecule type" value="Genomic_DNA"/>
</dbReference>
<proteinExistence type="predicted"/>
<comment type="caution">
    <text evidence="1">The sequence shown here is derived from an EMBL/GenBank/DDBJ whole genome shotgun (WGS) entry which is preliminary data.</text>
</comment>
<evidence type="ECO:0000313" key="2">
    <source>
        <dbReference type="Proteomes" id="UP000711996"/>
    </source>
</evidence>
<protein>
    <submittedName>
        <fullName evidence="1">Uncharacterized protein</fullName>
    </submittedName>
</protein>
<reference evidence="1" key="1">
    <citation type="submission" date="2019-06" db="EMBL/GenBank/DDBJ databases">
        <authorList>
            <person name="Gan P."/>
            <person name="Shirasu K."/>
        </authorList>
    </citation>
    <scope>NUCLEOTIDE SEQUENCE [LARGE SCALE GENOMIC DNA]</scope>
    <source>
        <strain evidence="1">CAD2</strain>
    </source>
</reference>
<accession>A0A9P5EU38</accession>
<organism evidence="1 2">
    <name type="scientific">Colletotrichum siamense</name>
    <name type="common">Anthracnose fungus</name>
    <dbReference type="NCBI Taxonomy" id="690259"/>
    <lineage>
        <taxon>Eukaryota</taxon>
        <taxon>Fungi</taxon>
        <taxon>Dikarya</taxon>
        <taxon>Ascomycota</taxon>
        <taxon>Pezizomycotina</taxon>
        <taxon>Sordariomycetes</taxon>
        <taxon>Hypocreomycetidae</taxon>
        <taxon>Glomerellales</taxon>
        <taxon>Glomerellaceae</taxon>
        <taxon>Colletotrichum</taxon>
        <taxon>Colletotrichum gloeosporioides species complex</taxon>
    </lineage>
</organism>